<sequence>MNRKVRRHGCQACLSQNGAALIRGSWLCLCVCVCVCVCVYCVCVCAPSSICSSRLCGEPSLRRWEGEQEGGTPDSQRFPSTVCSSTEEVPMGDPNVADGEIPGKETVEEEDEVAVGMEKGFMDEFFDQVEELRGFIESLAEKVEEVKRKHSAILASPNPDEKTKADLEDLMADIKKLANKVRSKLKSIQHTIEQEESQNRSSADLRIRKTQHSTLSRKFVEVMSEYNTTQSDYRERCKGRIQRQLEITGRNTTNDELESMLESDNPAIFTSGIIMDNITQQAMNEIETRHTEIIKLENSIRELHDMYMDMAMLVESQGQLVNNIEHSVQEAQDYVGQAEQNILHCKKTRKTNKRGEMIDRIEYNVEHSVDYVERAVSDTKKAVKYQSKARRVSHVTSLRTMHACAPFLRVTRKSERHFFFLVLFRKAWLSCVWLSSGCVSVLHGVLAVRRVPRELAL</sequence>
<dbReference type="Pfam" id="PF00804">
    <property type="entry name" value="Syntaxin"/>
    <property type="match status" value="1"/>
</dbReference>
<keyword evidence="10 15" id="KW-0175">Coiled coil</keyword>
<evidence type="ECO:0000256" key="2">
    <source>
        <dbReference type="ARBA" id="ARBA00009063"/>
    </source>
</evidence>
<dbReference type="FunFam" id="1.20.58.70:FF:000001">
    <property type="entry name" value="Syntaxin 3"/>
    <property type="match status" value="1"/>
</dbReference>
<evidence type="ECO:0000256" key="8">
    <source>
        <dbReference type="ARBA" id="ARBA00022843"/>
    </source>
</evidence>
<evidence type="ECO:0000256" key="5">
    <source>
        <dbReference type="ARBA" id="ARBA00022499"/>
    </source>
</evidence>
<keyword evidence="19" id="KW-1185">Reference proteome</keyword>
<dbReference type="PANTHER" id="PTHR19957">
    <property type="entry name" value="SYNTAXIN"/>
    <property type="match status" value="1"/>
</dbReference>
<dbReference type="InterPro" id="IPR006011">
    <property type="entry name" value="Syntaxin_N"/>
</dbReference>
<feature type="transmembrane region" description="Helical" evidence="16">
    <location>
        <begin position="26"/>
        <end position="50"/>
    </location>
</feature>
<dbReference type="PROSITE" id="PS50192">
    <property type="entry name" value="T_SNARE"/>
    <property type="match status" value="2"/>
</dbReference>
<dbReference type="AlphaFoldDB" id="A0AA47P6Y9"/>
<evidence type="ECO:0000256" key="13">
    <source>
        <dbReference type="ARBA" id="ARBA00040530"/>
    </source>
</evidence>
<evidence type="ECO:0000256" key="1">
    <source>
        <dbReference type="ARBA" id="ARBA00004143"/>
    </source>
</evidence>
<keyword evidence="7" id="KW-0532">Neurotransmitter transport</keyword>
<dbReference type="InterPro" id="IPR000727">
    <property type="entry name" value="T_SNARE_dom"/>
</dbReference>
<keyword evidence="4" id="KW-0268">Exocytosis</keyword>
<feature type="coiled-coil region" evidence="15">
    <location>
        <begin position="129"/>
        <end position="198"/>
    </location>
</feature>
<evidence type="ECO:0000313" key="18">
    <source>
        <dbReference type="EMBL" id="KAK0150485.1"/>
    </source>
</evidence>
<feature type="domain" description="T-SNARE coiled-coil homology" evidence="17">
    <location>
        <begin position="354"/>
        <end position="382"/>
    </location>
</feature>
<dbReference type="Proteomes" id="UP001174136">
    <property type="component" value="Unassembled WGS sequence"/>
</dbReference>
<keyword evidence="9 16" id="KW-1133">Transmembrane helix</keyword>
<dbReference type="CDD" id="cd00179">
    <property type="entry name" value="SynN"/>
    <property type="match status" value="1"/>
</dbReference>
<dbReference type="SMART" id="SM00503">
    <property type="entry name" value="SynN"/>
    <property type="match status" value="1"/>
</dbReference>
<evidence type="ECO:0000256" key="14">
    <source>
        <dbReference type="ARBA" id="ARBA00046172"/>
    </source>
</evidence>
<comment type="function">
    <text evidence="14">Plays an essential role in hormone and neurotransmitter calcium-dependent exocytosis and endocytosis. Part of the SNARE (Soluble NSF Attachment Receptor) complex composed of SNAP25, STX1A and VAMP2 which mediates the fusion of synaptic vesicles with the presynaptic plasma membrane. STX1A and SNAP25 are localized on the plasma membrane while VAMP2 resides in synaptic vesicles. The pairing of the three SNAREs from the N-terminal SNARE motifs to the C-terminal anchors leads to the formation of the SNARE complex, which brings membranes into close proximity and results in final fusion. Participates in the calcium-dependent regulation of acrosomal exocytosis in sperm. Also plays an important role in the exocytosis of hormones such as insulin or glucagon-like peptide 1 (GLP-1).</text>
</comment>
<dbReference type="SUPFAM" id="SSF58038">
    <property type="entry name" value="SNARE fusion complex"/>
    <property type="match status" value="1"/>
</dbReference>
<evidence type="ECO:0000256" key="16">
    <source>
        <dbReference type="SAM" id="Phobius"/>
    </source>
</evidence>
<dbReference type="GO" id="GO:0031201">
    <property type="term" value="C:SNARE complex"/>
    <property type="evidence" value="ECO:0007669"/>
    <property type="project" value="TreeGrafter"/>
</dbReference>
<feature type="domain" description="T-SNARE coiled-coil homology" evidence="17">
    <location>
        <begin position="283"/>
        <end position="345"/>
    </location>
</feature>
<evidence type="ECO:0000256" key="3">
    <source>
        <dbReference type="ARBA" id="ARBA00022448"/>
    </source>
</evidence>
<evidence type="ECO:0000256" key="9">
    <source>
        <dbReference type="ARBA" id="ARBA00022989"/>
    </source>
</evidence>
<dbReference type="Gene3D" id="1.20.58.70">
    <property type="match status" value="1"/>
</dbReference>
<organism evidence="18 19">
    <name type="scientific">Merluccius polli</name>
    <name type="common">Benguela hake</name>
    <name type="synonym">Merluccius cadenati</name>
    <dbReference type="NCBI Taxonomy" id="89951"/>
    <lineage>
        <taxon>Eukaryota</taxon>
        <taxon>Metazoa</taxon>
        <taxon>Chordata</taxon>
        <taxon>Craniata</taxon>
        <taxon>Vertebrata</taxon>
        <taxon>Euteleostomi</taxon>
        <taxon>Actinopterygii</taxon>
        <taxon>Neopterygii</taxon>
        <taxon>Teleostei</taxon>
        <taxon>Neoteleostei</taxon>
        <taxon>Acanthomorphata</taxon>
        <taxon>Zeiogadaria</taxon>
        <taxon>Gadariae</taxon>
        <taxon>Gadiformes</taxon>
        <taxon>Gadoidei</taxon>
        <taxon>Merlucciidae</taxon>
        <taxon>Merluccius</taxon>
    </lineage>
</organism>
<keyword evidence="3" id="KW-0813">Transport</keyword>
<gene>
    <name evidence="18" type="primary">STX1A</name>
    <name evidence="18" type="ORF">N1851_008410</name>
</gene>
<evidence type="ECO:0000256" key="4">
    <source>
        <dbReference type="ARBA" id="ARBA00022483"/>
    </source>
</evidence>
<comment type="subcellular location">
    <subcellularLocation>
        <location evidence="1">Cytoplasmic vesicle</location>
        <location evidence="1">Secretory vesicle</location>
        <location evidence="1">Synaptic vesicle membrane</location>
        <topology evidence="1">Single-pass type IV membrane protein</topology>
    </subcellularLocation>
</comment>
<keyword evidence="8" id="KW-0832">Ubl conjugation</keyword>
<dbReference type="GO" id="GO:0000149">
    <property type="term" value="F:SNARE binding"/>
    <property type="evidence" value="ECO:0007669"/>
    <property type="project" value="TreeGrafter"/>
</dbReference>
<accession>A0AA47P6Y9</accession>
<dbReference type="GO" id="GO:0031629">
    <property type="term" value="P:synaptic vesicle fusion to presynaptic active zone membrane"/>
    <property type="evidence" value="ECO:0007669"/>
    <property type="project" value="TreeGrafter"/>
</dbReference>
<proteinExistence type="inferred from homology"/>
<comment type="caution">
    <text evidence="18">The sequence shown here is derived from an EMBL/GenBank/DDBJ whole genome shotgun (WGS) entry which is preliminary data.</text>
</comment>
<evidence type="ECO:0000256" key="15">
    <source>
        <dbReference type="SAM" id="Coils"/>
    </source>
</evidence>
<dbReference type="GO" id="GO:0048278">
    <property type="term" value="P:vesicle docking"/>
    <property type="evidence" value="ECO:0007669"/>
    <property type="project" value="TreeGrafter"/>
</dbReference>
<dbReference type="GO" id="GO:0098967">
    <property type="term" value="P:exocytic insertion of neurotransmitter receptor to postsynaptic membrane"/>
    <property type="evidence" value="ECO:0007669"/>
    <property type="project" value="TreeGrafter"/>
</dbReference>
<keyword evidence="6 16" id="KW-0812">Transmembrane</keyword>
<evidence type="ECO:0000256" key="7">
    <source>
        <dbReference type="ARBA" id="ARBA00022775"/>
    </source>
</evidence>
<dbReference type="Pfam" id="PF05739">
    <property type="entry name" value="SNARE"/>
    <property type="match status" value="1"/>
</dbReference>
<keyword evidence="5" id="KW-1017">Isopeptide bond</keyword>
<evidence type="ECO:0000313" key="19">
    <source>
        <dbReference type="Proteomes" id="UP001174136"/>
    </source>
</evidence>
<dbReference type="SUPFAM" id="SSF47661">
    <property type="entry name" value="t-snare proteins"/>
    <property type="match status" value="1"/>
</dbReference>
<dbReference type="GO" id="GO:0008021">
    <property type="term" value="C:synaptic vesicle"/>
    <property type="evidence" value="ECO:0007669"/>
    <property type="project" value="TreeGrafter"/>
</dbReference>
<name>A0AA47P6Y9_MERPO</name>
<dbReference type="InterPro" id="IPR045242">
    <property type="entry name" value="Syntaxin"/>
</dbReference>
<dbReference type="GO" id="GO:0006886">
    <property type="term" value="P:intracellular protein transport"/>
    <property type="evidence" value="ECO:0007669"/>
    <property type="project" value="TreeGrafter"/>
</dbReference>
<evidence type="ECO:0000256" key="12">
    <source>
        <dbReference type="ARBA" id="ARBA00023329"/>
    </source>
</evidence>
<dbReference type="GO" id="GO:0005484">
    <property type="term" value="F:SNAP receptor activity"/>
    <property type="evidence" value="ECO:0007669"/>
    <property type="project" value="TreeGrafter"/>
</dbReference>
<keyword evidence="11 16" id="KW-0472">Membrane</keyword>
<dbReference type="GO" id="GO:0048787">
    <property type="term" value="C:presynaptic active zone membrane"/>
    <property type="evidence" value="ECO:0007669"/>
    <property type="project" value="TreeGrafter"/>
</dbReference>
<evidence type="ECO:0000256" key="6">
    <source>
        <dbReference type="ARBA" id="ARBA00022692"/>
    </source>
</evidence>
<evidence type="ECO:0000256" key="10">
    <source>
        <dbReference type="ARBA" id="ARBA00023054"/>
    </source>
</evidence>
<evidence type="ECO:0000259" key="17">
    <source>
        <dbReference type="PROSITE" id="PS50192"/>
    </source>
</evidence>
<dbReference type="InterPro" id="IPR010989">
    <property type="entry name" value="SNARE"/>
</dbReference>
<dbReference type="EMBL" id="JAOPHQ010001476">
    <property type="protein sequence ID" value="KAK0150485.1"/>
    <property type="molecule type" value="Genomic_DNA"/>
</dbReference>
<comment type="similarity">
    <text evidence="2">Belongs to the syntaxin family.</text>
</comment>
<evidence type="ECO:0000256" key="11">
    <source>
        <dbReference type="ARBA" id="ARBA00023136"/>
    </source>
</evidence>
<keyword evidence="12" id="KW-0968">Cytoplasmic vesicle</keyword>
<reference evidence="18" key="1">
    <citation type="journal article" date="2023" name="Front. Mar. Sci.">
        <title>A new Merluccius polli reference genome to investigate the effects of global change in West African waters.</title>
        <authorList>
            <person name="Mateo J.L."/>
            <person name="Blanco-Fernandez C."/>
            <person name="Garcia-Vazquez E."/>
            <person name="Machado-Schiaffino G."/>
        </authorList>
    </citation>
    <scope>NUCLEOTIDE SEQUENCE</scope>
    <source>
        <strain evidence="18">C29</strain>
        <tissue evidence="18">Fin</tissue>
    </source>
</reference>
<dbReference type="SMART" id="SM00397">
    <property type="entry name" value="t_SNARE"/>
    <property type="match status" value="1"/>
</dbReference>
<dbReference type="PANTHER" id="PTHR19957:SF84">
    <property type="entry name" value="SYNTAXIN-1A"/>
    <property type="match status" value="1"/>
</dbReference>
<dbReference type="Gene3D" id="1.20.5.110">
    <property type="match status" value="2"/>
</dbReference>
<protein>
    <recommendedName>
        <fullName evidence="13">Syntaxin-1A</fullName>
    </recommendedName>
</protein>